<reference evidence="2 3" key="1">
    <citation type="submission" date="2019-08" db="EMBL/GenBank/DDBJ databases">
        <title>Bacillus genomes from the desert of Cuatro Cienegas, Coahuila.</title>
        <authorList>
            <person name="Olmedo-Alvarez G."/>
        </authorList>
    </citation>
    <scope>NUCLEOTIDE SEQUENCE [LARGE SCALE GENOMIC DNA]</scope>
    <source>
        <strain evidence="2 3">CH37_1T</strain>
    </source>
</reference>
<comment type="caution">
    <text evidence="2">The sequence shown here is derived from an EMBL/GenBank/DDBJ whole genome shotgun (WGS) entry which is preliminary data.</text>
</comment>
<dbReference type="Proteomes" id="UP000323732">
    <property type="component" value="Unassembled WGS sequence"/>
</dbReference>
<gene>
    <name evidence="2" type="ORF">FZD47_21105</name>
</gene>
<dbReference type="AlphaFoldDB" id="A0A5D4SCJ8"/>
<evidence type="ECO:0008006" key="4">
    <source>
        <dbReference type="Google" id="ProtNLM"/>
    </source>
</evidence>
<dbReference type="EMBL" id="VTES01000006">
    <property type="protein sequence ID" value="TYS60709.1"/>
    <property type="molecule type" value="Genomic_DNA"/>
</dbReference>
<protein>
    <recommendedName>
        <fullName evidence="4">Apea-like HEPN domain-containing protein</fullName>
    </recommendedName>
</protein>
<organism evidence="2 3">
    <name type="scientific">Bacillus infantis</name>
    <dbReference type="NCBI Taxonomy" id="324767"/>
    <lineage>
        <taxon>Bacteria</taxon>
        <taxon>Bacillati</taxon>
        <taxon>Bacillota</taxon>
        <taxon>Bacilli</taxon>
        <taxon>Bacillales</taxon>
        <taxon>Bacillaceae</taxon>
        <taxon>Bacillus</taxon>
    </lineage>
</organism>
<evidence type="ECO:0000313" key="2">
    <source>
        <dbReference type="EMBL" id="TYS60709.1"/>
    </source>
</evidence>
<evidence type="ECO:0000256" key="1">
    <source>
        <dbReference type="SAM" id="Coils"/>
    </source>
</evidence>
<name>A0A5D4SCJ8_9BACI</name>
<evidence type="ECO:0000313" key="3">
    <source>
        <dbReference type="Proteomes" id="UP000323732"/>
    </source>
</evidence>
<accession>A0A5D4SCJ8</accession>
<dbReference type="RefSeq" id="WP_148950858.1">
    <property type="nucleotide sequence ID" value="NZ_VTES01000006.1"/>
</dbReference>
<proteinExistence type="predicted"/>
<keyword evidence="1" id="KW-0175">Coiled coil</keyword>
<feature type="coiled-coil region" evidence="1">
    <location>
        <begin position="331"/>
        <end position="368"/>
    </location>
</feature>
<sequence length="580" mass="68495">MKSMIRFVMINNKNENFKFKEYTTELMDKVVSELSAKDVEFYSNKQRTRKCSLILKEKQYLVQFTFIMTHGTSQLKVDISREYDSEDDKELHDLKIKIKDLVIKEWEQCVWLEDRQSEKLAEDLYKDVHFVENSLRRLINTVLFYKLGGDWWDKYMPTQLTKKYKQRNDPYRNQAPSFKNIHTNLLSIDTGDLVTILSFKTYKVRGANIFRAEEPFEFTTGNNLSLLENIHDFKYILNNIMNDPKSVDGLQKDLVKILQNQMEVERDFWLDYFSNCFSCNLEEFQGKWENFSRDRNHVAHNKLIDHKLYQKFKRSMGDLLSLITEAESRFSDHLEQDMNNYIKELEETNEIEYRKKELEERQIKLEEAGVGIRDEEEIIALLQESTGIICDDIMYELYYRSNIEMTYNEPMFRNINEPMFRIVHNTIDSIITVNVGDQIINAEEDSTSNVQFNVYHNDKYQGGFEISYTNGGAVFCNEQGCYIPTTKDELHASEFERLKALIYFLVEVRMPEIEGEIASFPCVKCNNFTVNFSSDNEYSIGYCLSCSHENEVGECLRCEELLDHPHDGFCESCLIYIDSQ</sequence>